<sequence>MSQEVLPEHRENRRKVSSHGFRPNATYQSQKLERECRKNWDLFYKRNKTNFFKDRNWTTREFTDLLHLDSNKILLEVGCGVGNFIFPLLEVCQAKYIYACDFSQEAIKLLKENPQYAEDKMKAFTCDITTDDIFSAIAENSVDIVTLIFVLSAIHPDKFRRVVENLHRILKQDGVVLFRDYGLNDMAQWRFKDTNMISENFYVRQDGTRSYFFSDSEILELFEGVGFRAQQNSYVHRQTINVKENVDVKRTFVQGIYQKT</sequence>
<dbReference type="InterPro" id="IPR026113">
    <property type="entry name" value="METTL2/6/8-like"/>
</dbReference>
<dbReference type="EnsemblMetazoa" id="PPAI007165-RA">
    <property type="protein sequence ID" value="PPAI007165-PA"/>
    <property type="gene ID" value="PPAI007165"/>
</dbReference>
<feature type="compositionally biased region" description="Basic and acidic residues" evidence="5">
    <location>
        <begin position="1"/>
        <end position="11"/>
    </location>
</feature>
<organism evidence="7 8">
    <name type="scientific">Phlebotomus papatasi</name>
    <name type="common">Sandfly</name>
    <dbReference type="NCBI Taxonomy" id="29031"/>
    <lineage>
        <taxon>Eukaryota</taxon>
        <taxon>Metazoa</taxon>
        <taxon>Ecdysozoa</taxon>
        <taxon>Arthropoda</taxon>
        <taxon>Hexapoda</taxon>
        <taxon>Insecta</taxon>
        <taxon>Pterygota</taxon>
        <taxon>Neoptera</taxon>
        <taxon>Endopterygota</taxon>
        <taxon>Diptera</taxon>
        <taxon>Nematocera</taxon>
        <taxon>Psychodoidea</taxon>
        <taxon>Psychodidae</taxon>
        <taxon>Phlebotomus</taxon>
        <taxon>Phlebotomus</taxon>
    </lineage>
</organism>
<keyword evidence="3 4" id="KW-0808">Transferase</keyword>
<keyword evidence="2 4" id="KW-0489">Methyltransferase</keyword>
<dbReference type="SUPFAM" id="SSF53335">
    <property type="entry name" value="S-adenosyl-L-methionine-dependent methyltransferases"/>
    <property type="match status" value="1"/>
</dbReference>
<dbReference type="GO" id="GO:0008757">
    <property type="term" value="F:S-adenosylmethionine-dependent methyltransferase activity"/>
    <property type="evidence" value="ECO:0007669"/>
    <property type="project" value="UniProtKB-ARBA"/>
</dbReference>
<dbReference type="EC" id="2.1.1.-" evidence="4"/>
<evidence type="ECO:0000259" key="6">
    <source>
        <dbReference type="Pfam" id="PF08242"/>
    </source>
</evidence>
<evidence type="ECO:0000256" key="5">
    <source>
        <dbReference type="SAM" id="MobiDB-lite"/>
    </source>
</evidence>
<dbReference type="Proteomes" id="UP000092462">
    <property type="component" value="Unassembled WGS sequence"/>
</dbReference>
<keyword evidence="8" id="KW-1185">Reference proteome</keyword>
<evidence type="ECO:0000256" key="4">
    <source>
        <dbReference type="PIRNR" id="PIRNR037755"/>
    </source>
</evidence>
<dbReference type="GO" id="GO:0032259">
    <property type="term" value="P:methylation"/>
    <property type="evidence" value="ECO:0007669"/>
    <property type="project" value="UniProtKB-KW"/>
</dbReference>
<comment type="similarity">
    <text evidence="1 4">Belongs to the methyltransferase superfamily. METL family.</text>
</comment>
<evidence type="ECO:0000256" key="2">
    <source>
        <dbReference type="ARBA" id="ARBA00022603"/>
    </source>
</evidence>
<dbReference type="PANTHER" id="PTHR22809:SF5">
    <property type="entry name" value="TRNA N(3)-METHYLCYTIDINE METHYLTRANSFERASE METTL6"/>
    <property type="match status" value="1"/>
</dbReference>
<dbReference type="GO" id="GO:0008173">
    <property type="term" value="F:RNA methyltransferase activity"/>
    <property type="evidence" value="ECO:0007669"/>
    <property type="project" value="UniProtKB-ARBA"/>
</dbReference>
<evidence type="ECO:0000313" key="8">
    <source>
        <dbReference type="Proteomes" id="UP000092462"/>
    </source>
</evidence>
<evidence type="ECO:0000256" key="3">
    <source>
        <dbReference type="ARBA" id="ARBA00022679"/>
    </source>
</evidence>
<dbReference type="Pfam" id="PF08242">
    <property type="entry name" value="Methyltransf_12"/>
    <property type="match status" value="1"/>
</dbReference>
<dbReference type="VEuPathDB" id="VectorBase:PPAI007165"/>
<feature type="region of interest" description="Disordered" evidence="5">
    <location>
        <begin position="1"/>
        <end position="21"/>
    </location>
</feature>
<evidence type="ECO:0000313" key="7">
    <source>
        <dbReference type="EnsemblMetazoa" id="PPAI007165-PA"/>
    </source>
</evidence>
<dbReference type="PANTHER" id="PTHR22809">
    <property type="entry name" value="METHYLTRANSFERASE-RELATED"/>
    <property type="match status" value="1"/>
</dbReference>
<comment type="function">
    <text evidence="4">S-adenosyl-L-methionine-dependent methyltransferase.</text>
</comment>
<accession>A0A1B0GPI3</accession>
<name>A0A1B0GPI3_PHLPP</name>
<dbReference type="EMBL" id="AJVK01059730">
    <property type="status" value="NOT_ANNOTATED_CDS"/>
    <property type="molecule type" value="Genomic_DNA"/>
</dbReference>
<feature type="domain" description="Methyltransferase type 12" evidence="6">
    <location>
        <begin position="75"/>
        <end position="176"/>
    </location>
</feature>
<dbReference type="VEuPathDB" id="VectorBase:PPAPM1_007994"/>
<dbReference type="AlphaFoldDB" id="A0A1B0GPI3"/>
<dbReference type="InterPro" id="IPR029063">
    <property type="entry name" value="SAM-dependent_MTases_sf"/>
</dbReference>
<dbReference type="Gene3D" id="3.40.50.150">
    <property type="entry name" value="Vaccinia Virus protein VP39"/>
    <property type="match status" value="1"/>
</dbReference>
<proteinExistence type="inferred from homology"/>
<reference evidence="7" key="1">
    <citation type="submission" date="2022-08" db="UniProtKB">
        <authorList>
            <consortium name="EnsemblMetazoa"/>
        </authorList>
    </citation>
    <scope>IDENTIFICATION</scope>
    <source>
        <strain evidence="7">Israel</strain>
    </source>
</reference>
<dbReference type="PIRSF" id="PIRSF037755">
    <property type="entry name" value="Mettl2_prd"/>
    <property type="match status" value="1"/>
</dbReference>
<evidence type="ECO:0000256" key="1">
    <source>
        <dbReference type="ARBA" id="ARBA00009725"/>
    </source>
</evidence>
<dbReference type="CDD" id="cd02440">
    <property type="entry name" value="AdoMet_MTases"/>
    <property type="match status" value="1"/>
</dbReference>
<protein>
    <recommendedName>
        <fullName evidence="4">tRNA N(3)-methylcytidine methyltransferase</fullName>
        <ecNumber evidence="4">2.1.1.-</ecNumber>
    </recommendedName>
</protein>
<dbReference type="InterPro" id="IPR013217">
    <property type="entry name" value="Methyltransf_12"/>
</dbReference>